<dbReference type="AlphaFoldDB" id="A0A9D1IIK9"/>
<proteinExistence type="predicted"/>
<keyword evidence="1" id="KW-0812">Transmembrane</keyword>
<evidence type="ECO:0000313" key="2">
    <source>
        <dbReference type="EMBL" id="HIU37411.1"/>
    </source>
</evidence>
<feature type="transmembrane region" description="Helical" evidence="1">
    <location>
        <begin position="20"/>
        <end position="42"/>
    </location>
</feature>
<feature type="transmembrane region" description="Helical" evidence="1">
    <location>
        <begin position="63"/>
        <end position="80"/>
    </location>
</feature>
<gene>
    <name evidence="2" type="ORF">IAC56_03965</name>
</gene>
<reference evidence="2" key="1">
    <citation type="submission" date="2020-10" db="EMBL/GenBank/DDBJ databases">
        <authorList>
            <person name="Gilroy R."/>
        </authorList>
    </citation>
    <scope>NUCLEOTIDE SEQUENCE</scope>
    <source>
        <strain evidence="2">7463</strain>
    </source>
</reference>
<dbReference type="Proteomes" id="UP000824083">
    <property type="component" value="Unassembled WGS sequence"/>
</dbReference>
<dbReference type="InterPro" id="IPR008523">
    <property type="entry name" value="DUF805"/>
</dbReference>
<protein>
    <submittedName>
        <fullName evidence="2">DUF805 domain-containing protein</fullName>
    </submittedName>
</protein>
<keyword evidence="1" id="KW-0472">Membrane</keyword>
<sequence>MFKLFFSFSGRLNRGRFWAVIAFWLLVRIGVPYALYSLTLLPGQSLDIQDAAASPEIFEAGKLYAVLTAVSLFSTVSAAVRRLHDFDASGLWAILLFIPGIEFIAYLVIGLIGSQRGTNRYGVNPLGENNVYFPGNEEMRVKELKDLASLFEKGLLSEAEYEKAKRSVLK</sequence>
<reference evidence="2" key="2">
    <citation type="journal article" date="2021" name="PeerJ">
        <title>Extensive microbial diversity within the chicken gut microbiome revealed by metagenomics and culture.</title>
        <authorList>
            <person name="Gilroy R."/>
            <person name="Ravi A."/>
            <person name="Getino M."/>
            <person name="Pursley I."/>
            <person name="Horton D.L."/>
            <person name="Alikhan N.F."/>
            <person name="Baker D."/>
            <person name="Gharbi K."/>
            <person name="Hall N."/>
            <person name="Watson M."/>
            <person name="Adriaenssens E.M."/>
            <person name="Foster-Nyarko E."/>
            <person name="Jarju S."/>
            <person name="Secka A."/>
            <person name="Antonio M."/>
            <person name="Oren A."/>
            <person name="Chaudhuri R.R."/>
            <person name="La Ragione R."/>
            <person name="Hildebrand F."/>
            <person name="Pallen M.J."/>
        </authorList>
    </citation>
    <scope>NUCLEOTIDE SEQUENCE</scope>
    <source>
        <strain evidence="2">7463</strain>
    </source>
</reference>
<dbReference type="EMBL" id="DVMY01000067">
    <property type="protein sequence ID" value="HIU37411.1"/>
    <property type="molecule type" value="Genomic_DNA"/>
</dbReference>
<evidence type="ECO:0000256" key="1">
    <source>
        <dbReference type="SAM" id="Phobius"/>
    </source>
</evidence>
<dbReference type="Pfam" id="PF05656">
    <property type="entry name" value="DUF805"/>
    <property type="match status" value="1"/>
</dbReference>
<comment type="caution">
    <text evidence="2">The sequence shown here is derived from an EMBL/GenBank/DDBJ whole genome shotgun (WGS) entry which is preliminary data.</text>
</comment>
<feature type="transmembrane region" description="Helical" evidence="1">
    <location>
        <begin position="92"/>
        <end position="112"/>
    </location>
</feature>
<dbReference type="GO" id="GO:0005886">
    <property type="term" value="C:plasma membrane"/>
    <property type="evidence" value="ECO:0007669"/>
    <property type="project" value="TreeGrafter"/>
</dbReference>
<name>A0A9D1IIK9_9BURK</name>
<accession>A0A9D1IIK9</accession>
<evidence type="ECO:0000313" key="3">
    <source>
        <dbReference type="Proteomes" id="UP000824083"/>
    </source>
</evidence>
<organism evidence="2 3">
    <name type="scientific">Candidatus Aphodousia faecigallinarum</name>
    <dbReference type="NCBI Taxonomy" id="2840677"/>
    <lineage>
        <taxon>Bacteria</taxon>
        <taxon>Pseudomonadati</taxon>
        <taxon>Pseudomonadota</taxon>
        <taxon>Betaproteobacteria</taxon>
        <taxon>Burkholderiales</taxon>
        <taxon>Sutterellaceae</taxon>
        <taxon>Sutterellaceae incertae sedis</taxon>
        <taxon>Candidatus Aphodousia</taxon>
    </lineage>
</organism>
<keyword evidence="1" id="KW-1133">Transmembrane helix</keyword>
<dbReference type="PANTHER" id="PTHR34980">
    <property type="entry name" value="INNER MEMBRANE PROTEIN-RELATED-RELATED"/>
    <property type="match status" value="1"/>
</dbReference>